<evidence type="ECO:0000313" key="2">
    <source>
        <dbReference type="Proteomes" id="UP000245506"/>
    </source>
</evidence>
<dbReference type="RefSeq" id="WP_109821843.1">
    <property type="nucleotide sequence ID" value="NZ_QGKL01000010.1"/>
</dbReference>
<name>A0A317CKH1_9GAMM</name>
<proteinExistence type="predicted"/>
<organism evidence="1 2">
    <name type="scientific">Leucothrix arctica</name>
    <dbReference type="NCBI Taxonomy" id="1481894"/>
    <lineage>
        <taxon>Bacteria</taxon>
        <taxon>Pseudomonadati</taxon>
        <taxon>Pseudomonadota</taxon>
        <taxon>Gammaproteobacteria</taxon>
        <taxon>Thiotrichales</taxon>
        <taxon>Thiotrichaceae</taxon>
        <taxon>Leucothrix</taxon>
    </lineage>
</organism>
<protein>
    <recommendedName>
        <fullName evidence="3">Alpha/beta hydrolase</fullName>
    </recommendedName>
</protein>
<dbReference type="OrthoDB" id="6871537at2"/>
<reference evidence="1 2" key="1">
    <citation type="submission" date="2018-05" db="EMBL/GenBank/DDBJ databases">
        <title>Leucothrix arctica sp. nov., isolated from Arctic seawater.</title>
        <authorList>
            <person name="Choi A."/>
            <person name="Baek K."/>
        </authorList>
    </citation>
    <scope>NUCLEOTIDE SEQUENCE [LARGE SCALE GENOMIC DNA]</scope>
    <source>
        <strain evidence="1 2">IMCC9719</strain>
    </source>
</reference>
<evidence type="ECO:0000313" key="1">
    <source>
        <dbReference type="EMBL" id="PWQ98687.1"/>
    </source>
</evidence>
<dbReference type="EMBL" id="QGKL01000010">
    <property type="protein sequence ID" value="PWQ98687.1"/>
    <property type="molecule type" value="Genomic_DNA"/>
</dbReference>
<dbReference type="Proteomes" id="UP000245506">
    <property type="component" value="Unassembled WGS sequence"/>
</dbReference>
<dbReference type="SUPFAM" id="SSF53474">
    <property type="entry name" value="alpha/beta-Hydrolases"/>
    <property type="match status" value="1"/>
</dbReference>
<comment type="caution">
    <text evidence="1">The sequence shown here is derived from an EMBL/GenBank/DDBJ whole genome shotgun (WGS) entry which is preliminary data.</text>
</comment>
<keyword evidence="2" id="KW-1185">Reference proteome</keyword>
<accession>A0A317CKH1</accession>
<gene>
    <name evidence="1" type="ORF">DKT75_02435</name>
</gene>
<evidence type="ECO:0008006" key="3">
    <source>
        <dbReference type="Google" id="ProtNLM"/>
    </source>
</evidence>
<dbReference type="InterPro" id="IPR029058">
    <property type="entry name" value="AB_hydrolase_fold"/>
</dbReference>
<sequence length="373" mass="43215">MSNYLKIVNKNKNKTIFVFSSANVPEGKFTGSKIFSEDWNVILINTKDNDWYLRDVLEGISRLSSLEHLVERYRKMGPVVFFGSSMGACGALYYGSRCNADYVFSFSPELKLGIRGGFFERECKIRDTLEFKIDYIDLIKDTDSKIYFFCGENNIVDSSSLSLVPDQDNLFKFSLINAEHVVVKEINDIFGLSYFISSIVSGGGEVDFQYLITGELLKYPCVIESLYQFDIEKNYESILNVDLNIKSKEVKSYVFRRLALYYSQQQLHEQALMFARDSYLLNANCGKNAMMYSKILFRNKKYNKVLSILSPVTLQASVELGKPYFQAYFIILDCCKKLKYKKEYFFYYYKLSKIVPINGALAERFSKYDQELL</sequence>
<dbReference type="AlphaFoldDB" id="A0A317CKH1"/>